<dbReference type="AlphaFoldDB" id="A0AA35X4Q5"/>
<comment type="caution">
    <text evidence="1">The sequence shown here is derived from an EMBL/GenBank/DDBJ whole genome shotgun (WGS) entry which is preliminary data.</text>
</comment>
<evidence type="ECO:0000313" key="2">
    <source>
        <dbReference type="Proteomes" id="UP001174909"/>
    </source>
</evidence>
<keyword evidence="2" id="KW-1185">Reference proteome</keyword>
<dbReference type="EMBL" id="CASHTH010003053">
    <property type="protein sequence ID" value="CAI8039611.1"/>
    <property type="molecule type" value="Genomic_DNA"/>
</dbReference>
<proteinExistence type="predicted"/>
<reference evidence="1" key="1">
    <citation type="submission" date="2023-03" db="EMBL/GenBank/DDBJ databases">
        <authorList>
            <person name="Steffen K."/>
            <person name="Cardenas P."/>
        </authorList>
    </citation>
    <scope>NUCLEOTIDE SEQUENCE</scope>
</reference>
<organism evidence="1 2">
    <name type="scientific">Geodia barretti</name>
    <name type="common">Barrett's horny sponge</name>
    <dbReference type="NCBI Taxonomy" id="519541"/>
    <lineage>
        <taxon>Eukaryota</taxon>
        <taxon>Metazoa</taxon>
        <taxon>Porifera</taxon>
        <taxon>Demospongiae</taxon>
        <taxon>Heteroscleromorpha</taxon>
        <taxon>Tetractinellida</taxon>
        <taxon>Astrophorina</taxon>
        <taxon>Geodiidae</taxon>
        <taxon>Geodia</taxon>
    </lineage>
</organism>
<protein>
    <submittedName>
        <fullName evidence="1">Uncharacterized protein</fullName>
    </submittedName>
</protein>
<evidence type="ECO:0000313" key="1">
    <source>
        <dbReference type="EMBL" id="CAI8039611.1"/>
    </source>
</evidence>
<name>A0AA35X4Q5_GEOBA</name>
<gene>
    <name evidence="1" type="ORF">GBAR_LOCUS22052</name>
</gene>
<dbReference type="Proteomes" id="UP001174909">
    <property type="component" value="Unassembled WGS sequence"/>
</dbReference>
<sequence length="99" mass="10932">MIQSRQEGAMPIVQSSVHSVNRVLVNVLDKPFVARVLSPFQPIANTLTTRYLDYAVPGDSPHSASPVAYTIIDADGNTRWSGDTAELVENPEHRHRNAH</sequence>
<accession>A0AA35X4Q5</accession>